<organism evidence="2 3">
    <name type="scientific">Bacillus spongiae</name>
    <dbReference type="NCBI Taxonomy" id="2683610"/>
    <lineage>
        <taxon>Bacteria</taxon>
        <taxon>Bacillati</taxon>
        <taxon>Bacillota</taxon>
        <taxon>Bacilli</taxon>
        <taxon>Bacillales</taxon>
        <taxon>Bacillaceae</taxon>
        <taxon>Bacillus</taxon>
    </lineage>
</organism>
<accession>A0ABU8HGV8</accession>
<dbReference type="RefSeq" id="WP_336588062.1">
    <property type="nucleotide sequence ID" value="NZ_JBBAXC010000014.1"/>
</dbReference>
<dbReference type="EMBL" id="JBBAXC010000014">
    <property type="protein sequence ID" value="MEI5908616.1"/>
    <property type="molecule type" value="Genomic_DNA"/>
</dbReference>
<gene>
    <name evidence="2" type="ORF">WAK64_16330</name>
</gene>
<dbReference type="InterPro" id="IPR051918">
    <property type="entry name" value="STPP_CPPED1"/>
</dbReference>
<reference evidence="2 3" key="1">
    <citation type="journal article" date="2018" name="J. Microbiol.">
        <title>Bacillus spongiae sp. nov., isolated from sponge of Jeju Island.</title>
        <authorList>
            <person name="Lee G.E."/>
            <person name="Im W.T."/>
            <person name="Park J.S."/>
        </authorList>
    </citation>
    <scope>NUCLEOTIDE SEQUENCE [LARGE SCALE GENOMIC DNA]</scope>
    <source>
        <strain evidence="2 3">135PIL107-10</strain>
    </source>
</reference>
<dbReference type="Proteomes" id="UP001312865">
    <property type="component" value="Unassembled WGS sequence"/>
</dbReference>
<dbReference type="SUPFAM" id="SSF56300">
    <property type="entry name" value="Metallo-dependent phosphatases"/>
    <property type="match status" value="1"/>
</dbReference>
<protein>
    <submittedName>
        <fullName evidence="2">DNRLRE domain-containing protein</fullName>
    </submittedName>
</protein>
<sequence length="524" mass="58030">MSNVLKQKWVMLFLICSVVVALVIVSFKGNEQADAASTSFRFVVMGDSRGASDGINETTLRSLLSEVQDLSVQPEFIFFTGDQVMGGSDVEQELDDWSNIVDDYFPLNKFYPSLGNHEDDETIFSNAFTHLPSNQLSGYQRTAYYFDYGNARFITLNSDRKDNRGNYIIDSSQRAWLESVLHNNGKTHNFVQFHVPAYPIGAHYGRSLDENSIERDALWDIFDKYNVTAVMTGHEHNYNRREIDSSFNNNGYTFENNINQLTIGGAGAPLSSTVRDSKNVDVGPLSSYHYMVVDVVDEVAEFKLYDINSNLLDSFTVNRDADSAPPSSTTTTEFQNGVHPTSAYDGMIDSYLSENDSTSNFGSEITLLVDGDDPSNSNEDKYAILKWDTSTIPSKSDVVSASITIDVTDASSSSFELYELKRDWSEAQVTWEESKNGSNWEVAGADGSSDRGASILGTITANSTGSHTIELNTTGISVVQAWIDNPLSNHGIVISHPSHRNGIDIRSSEATNVSERPKLTIVYE</sequence>
<dbReference type="Pfam" id="PF00149">
    <property type="entry name" value="Metallophos"/>
    <property type="match status" value="1"/>
</dbReference>
<proteinExistence type="predicted"/>
<dbReference type="NCBIfam" id="NF033679">
    <property type="entry name" value="DNRLRE_dom"/>
    <property type="match status" value="1"/>
</dbReference>
<comment type="caution">
    <text evidence="2">The sequence shown here is derived from an EMBL/GenBank/DDBJ whole genome shotgun (WGS) entry which is preliminary data.</text>
</comment>
<evidence type="ECO:0000313" key="2">
    <source>
        <dbReference type="EMBL" id="MEI5908616.1"/>
    </source>
</evidence>
<dbReference type="PANTHER" id="PTHR43143:SF1">
    <property type="entry name" value="SERINE_THREONINE-PROTEIN PHOSPHATASE CPPED1"/>
    <property type="match status" value="1"/>
</dbReference>
<evidence type="ECO:0000313" key="3">
    <source>
        <dbReference type="Proteomes" id="UP001312865"/>
    </source>
</evidence>
<evidence type="ECO:0000259" key="1">
    <source>
        <dbReference type="Pfam" id="PF00149"/>
    </source>
</evidence>
<feature type="domain" description="Calcineurin-like phosphoesterase" evidence="1">
    <location>
        <begin position="41"/>
        <end position="238"/>
    </location>
</feature>
<dbReference type="InterPro" id="IPR004843">
    <property type="entry name" value="Calcineurin-like_PHP"/>
</dbReference>
<keyword evidence="3" id="KW-1185">Reference proteome</keyword>
<dbReference type="PANTHER" id="PTHR43143">
    <property type="entry name" value="METALLOPHOSPHOESTERASE, CALCINEURIN SUPERFAMILY"/>
    <property type="match status" value="1"/>
</dbReference>
<dbReference type="InterPro" id="IPR029052">
    <property type="entry name" value="Metallo-depent_PP-like"/>
</dbReference>
<dbReference type="Gene3D" id="3.60.21.10">
    <property type="match status" value="1"/>
</dbReference>
<name>A0ABU8HGV8_9BACI</name>